<proteinExistence type="predicted"/>
<gene>
    <name evidence="2" type="ORF">HINF_LOCUS19871</name>
    <name evidence="3" type="ORF">HINF_LOCUS57032</name>
</gene>
<dbReference type="AlphaFoldDB" id="A0AA86P7I2"/>
<evidence type="ECO:0000313" key="4">
    <source>
        <dbReference type="Proteomes" id="UP001642409"/>
    </source>
</evidence>
<comment type="caution">
    <text evidence="2">The sequence shown here is derived from an EMBL/GenBank/DDBJ whole genome shotgun (WGS) entry which is preliminary data.</text>
</comment>
<evidence type="ECO:0000256" key="1">
    <source>
        <dbReference type="SAM" id="MobiDB-lite"/>
    </source>
</evidence>
<reference evidence="3 4" key="2">
    <citation type="submission" date="2024-07" db="EMBL/GenBank/DDBJ databases">
        <authorList>
            <person name="Akdeniz Z."/>
        </authorList>
    </citation>
    <scope>NUCLEOTIDE SEQUENCE [LARGE SCALE GENOMIC DNA]</scope>
</reference>
<dbReference type="EMBL" id="CATOUU010000512">
    <property type="protein sequence ID" value="CAI9932226.1"/>
    <property type="molecule type" value="Genomic_DNA"/>
</dbReference>
<reference evidence="2" key="1">
    <citation type="submission" date="2023-06" db="EMBL/GenBank/DDBJ databases">
        <authorList>
            <person name="Kurt Z."/>
        </authorList>
    </citation>
    <scope>NUCLEOTIDE SEQUENCE</scope>
</reference>
<feature type="region of interest" description="Disordered" evidence="1">
    <location>
        <begin position="72"/>
        <end position="92"/>
    </location>
</feature>
<keyword evidence="4" id="KW-1185">Reference proteome</keyword>
<protein>
    <submittedName>
        <fullName evidence="3">Hypothetical_protein</fullName>
    </submittedName>
</protein>
<evidence type="ECO:0000313" key="2">
    <source>
        <dbReference type="EMBL" id="CAI9932226.1"/>
    </source>
</evidence>
<sequence>MQQIEEMKAQWDLEKLTRSQLKEKEKLQKTQEADLLRSMTEESRFKSLEQERIRREQQLKDLIMQTEELNALQKMKNERRQSEQQQEKEELQKYLQSSVNTQTKIKMEIDQQALEEENINRQLYEMLDKVQQLEALTQRVGKQ</sequence>
<evidence type="ECO:0000313" key="3">
    <source>
        <dbReference type="EMBL" id="CAL6075080.1"/>
    </source>
</evidence>
<name>A0AA86P7I2_9EUKA</name>
<dbReference type="Proteomes" id="UP001642409">
    <property type="component" value="Unassembled WGS sequence"/>
</dbReference>
<dbReference type="EMBL" id="CAXDID020000312">
    <property type="protein sequence ID" value="CAL6075080.1"/>
    <property type="molecule type" value="Genomic_DNA"/>
</dbReference>
<accession>A0AA86P7I2</accession>
<organism evidence="2">
    <name type="scientific">Hexamita inflata</name>
    <dbReference type="NCBI Taxonomy" id="28002"/>
    <lineage>
        <taxon>Eukaryota</taxon>
        <taxon>Metamonada</taxon>
        <taxon>Diplomonadida</taxon>
        <taxon>Hexamitidae</taxon>
        <taxon>Hexamitinae</taxon>
        <taxon>Hexamita</taxon>
    </lineage>
</organism>
<feature type="compositionally biased region" description="Basic and acidic residues" evidence="1">
    <location>
        <begin position="75"/>
        <end position="92"/>
    </location>
</feature>